<reference evidence="2" key="1">
    <citation type="submission" date="2023-04" db="EMBL/GenBank/DDBJ databases">
        <title>Phytophthora fragariaefolia NBRC 109709.</title>
        <authorList>
            <person name="Ichikawa N."/>
            <person name="Sato H."/>
            <person name="Tonouchi N."/>
        </authorList>
    </citation>
    <scope>NUCLEOTIDE SEQUENCE</scope>
    <source>
        <strain evidence="2">NBRC 109709</strain>
    </source>
</reference>
<evidence type="ECO:0000313" key="3">
    <source>
        <dbReference type="Proteomes" id="UP001165121"/>
    </source>
</evidence>
<dbReference type="AlphaFoldDB" id="A0A9W6U426"/>
<comment type="caution">
    <text evidence="2">The sequence shown here is derived from an EMBL/GenBank/DDBJ whole genome shotgun (WGS) entry which is preliminary data.</text>
</comment>
<proteinExistence type="predicted"/>
<dbReference type="EMBL" id="BSXT01000361">
    <property type="protein sequence ID" value="GMF25465.1"/>
    <property type="molecule type" value="Genomic_DNA"/>
</dbReference>
<dbReference type="Proteomes" id="UP001165121">
    <property type="component" value="Unassembled WGS sequence"/>
</dbReference>
<gene>
    <name evidence="2" type="ORF">Pfra01_000455500</name>
</gene>
<evidence type="ECO:0000256" key="1">
    <source>
        <dbReference type="SAM" id="MobiDB-lite"/>
    </source>
</evidence>
<organism evidence="2 3">
    <name type="scientific">Phytophthora fragariaefolia</name>
    <dbReference type="NCBI Taxonomy" id="1490495"/>
    <lineage>
        <taxon>Eukaryota</taxon>
        <taxon>Sar</taxon>
        <taxon>Stramenopiles</taxon>
        <taxon>Oomycota</taxon>
        <taxon>Peronosporomycetes</taxon>
        <taxon>Peronosporales</taxon>
        <taxon>Peronosporaceae</taxon>
        <taxon>Phytophthora</taxon>
    </lineage>
</organism>
<feature type="region of interest" description="Disordered" evidence="1">
    <location>
        <begin position="159"/>
        <end position="197"/>
    </location>
</feature>
<protein>
    <submittedName>
        <fullName evidence="2">Unnamed protein product</fullName>
    </submittedName>
</protein>
<feature type="region of interest" description="Disordered" evidence="1">
    <location>
        <begin position="1"/>
        <end position="31"/>
    </location>
</feature>
<evidence type="ECO:0000313" key="2">
    <source>
        <dbReference type="EMBL" id="GMF25465.1"/>
    </source>
</evidence>
<accession>A0A9W6U426</accession>
<feature type="region of interest" description="Disordered" evidence="1">
    <location>
        <begin position="63"/>
        <end position="124"/>
    </location>
</feature>
<sequence>MATPPQGAEPREERVEPRGVGAEPREEGEAAIRASGVATAGLGRAASVLEALTGVHTTLCTTGTYTGPSNQAAASSAPAPRKRGRPNCSNNRPNPGQLATIQSRSTAQVSATQNRSTTPRRSLDGVLTEKAASAEVPQFVQGADTELPIWAVESTVRPPTPTAVAPSGNPSVLPNKGPPDPAHSIATEPATPPSSHRAKITPLPSVLSMYVDNLVAFSPAKEGFITQKKKYAGVGNAFLVERVCRLLKRSLFQINWLDSHFQKHVETLKLSRVQRENANYRSLHGRSTGVGWGRLCAVDDGEEVHVDDDADMLEQYMESFEPPVELPISLAVLEVTISMRFEPENQHDAPPDLYQHSDGSTKTRLRQEFNNIFQH</sequence>
<dbReference type="OrthoDB" id="126649at2759"/>
<name>A0A9W6U426_9STRA</name>
<keyword evidence="3" id="KW-1185">Reference proteome</keyword>
<feature type="compositionally biased region" description="Polar residues" evidence="1">
    <location>
        <begin position="87"/>
        <end position="120"/>
    </location>
</feature>
<feature type="compositionally biased region" description="Basic and acidic residues" evidence="1">
    <location>
        <begin position="9"/>
        <end position="30"/>
    </location>
</feature>
<feature type="compositionally biased region" description="Low complexity" evidence="1">
    <location>
        <begin position="63"/>
        <end position="79"/>
    </location>
</feature>